<accession>A0A545UC04</accession>
<dbReference type="Proteomes" id="UP000315439">
    <property type="component" value="Unassembled WGS sequence"/>
</dbReference>
<gene>
    <name evidence="1" type="ORF">FLL46_14390</name>
</gene>
<reference evidence="1 2" key="1">
    <citation type="submission" date="2019-07" db="EMBL/GenBank/DDBJ databases">
        <title>Draft genome for Aliikangiella sp. M105.</title>
        <authorList>
            <person name="Wang G."/>
        </authorList>
    </citation>
    <scope>NUCLEOTIDE SEQUENCE [LARGE SCALE GENOMIC DNA]</scope>
    <source>
        <strain evidence="1 2">M105</strain>
    </source>
</reference>
<dbReference type="RefSeq" id="WP_142894543.1">
    <property type="nucleotide sequence ID" value="NZ_ML660165.1"/>
</dbReference>
<proteinExistence type="predicted"/>
<protein>
    <submittedName>
        <fullName evidence="1">Uncharacterized protein</fullName>
    </submittedName>
</protein>
<dbReference type="AlphaFoldDB" id="A0A545UC04"/>
<dbReference type="EMBL" id="VIKS01000009">
    <property type="protein sequence ID" value="TQV86994.1"/>
    <property type="molecule type" value="Genomic_DNA"/>
</dbReference>
<name>A0A545UC04_9GAMM</name>
<keyword evidence="2" id="KW-1185">Reference proteome</keyword>
<evidence type="ECO:0000313" key="1">
    <source>
        <dbReference type="EMBL" id="TQV86994.1"/>
    </source>
</evidence>
<organism evidence="1 2">
    <name type="scientific">Aliikangiella coralliicola</name>
    <dbReference type="NCBI Taxonomy" id="2592383"/>
    <lineage>
        <taxon>Bacteria</taxon>
        <taxon>Pseudomonadati</taxon>
        <taxon>Pseudomonadota</taxon>
        <taxon>Gammaproteobacteria</taxon>
        <taxon>Oceanospirillales</taxon>
        <taxon>Pleioneaceae</taxon>
        <taxon>Aliikangiella</taxon>
    </lineage>
</organism>
<comment type="caution">
    <text evidence="1">The sequence shown here is derived from an EMBL/GenBank/DDBJ whole genome shotgun (WGS) entry which is preliminary data.</text>
</comment>
<evidence type="ECO:0000313" key="2">
    <source>
        <dbReference type="Proteomes" id="UP000315439"/>
    </source>
</evidence>
<sequence length="125" mass="13197">MANPIALNNTDDNVSISVKNCDNQIEIKLSPDDPKFFGTGTVFVASGDGFATAPDAALPLNNYLRSLKSLNPNAKSVILTVISSNFAGGGSFSYSITGSGVSLAPVNYNLSTYTSQMDSYKVNLY</sequence>